<evidence type="ECO:0000313" key="2">
    <source>
        <dbReference type="Proteomes" id="UP001147695"/>
    </source>
</evidence>
<protein>
    <submittedName>
        <fullName evidence="1">Uncharacterized protein</fullName>
    </submittedName>
</protein>
<dbReference type="EMBL" id="JAPZBQ010000002">
    <property type="protein sequence ID" value="KAJ5346148.1"/>
    <property type="molecule type" value="Genomic_DNA"/>
</dbReference>
<evidence type="ECO:0000313" key="1">
    <source>
        <dbReference type="EMBL" id="KAJ5346148.1"/>
    </source>
</evidence>
<reference evidence="1" key="2">
    <citation type="journal article" date="2023" name="IMA Fungus">
        <title>Comparative genomic study of the Penicillium genus elucidates a diverse pangenome and 15 lateral gene transfer events.</title>
        <authorList>
            <person name="Petersen C."/>
            <person name="Sorensen T."/>
            <person name="Nielsen M.R."/>
            <person name="Sondergaard T.E."/>
            <person name="Sorensen J.L."/>
            <person name="Fitzpatrick D.A."/>
            <person name="Frisvad J.C."/>
            <person name="Nielsen K.L."/>
        </authorList>
    </citation>
    <scope>NUCLEOTIDE SEQUENCE</scope>
    <source>
        <strain evidence="1">IBT 35673</strain>
    </source>
</reference>
<accession>A0A9W9ULF4</accession>
<dbReference type="Proteomes" id="UP001147695">
    <property type="component" value="Unassembled WGS sequence"/>
</dbReference>
<name>A0A9W9ULF4_PENBR</name>
<comment type="caution">
    <text evidence="1">The sequence shown here is derived from an EMBL/GenBank/DDBJ whole genome shotgun (WGS) entry which is preliminary data.</text>
</comment>
<gene>
    <name evidence="1" type="ORF">N7452_004152</name>
</gene>
<sequence>MAVNPEHVGSIVDVKPQYETESRQELTHSASFWSTSTEVDPSAIGAQDDGCDVVWGTQPPNCIWRQHEATGLFVGHDSVSFDRRCMLSFLKKTSHAQKYLQPLCESWAFDPADIKEGLYTSVAISLEGQSLKKFKLLTFDALTQQALGISVPEILDFRLRYQWLNARIYYYFIKRRRHVQHLVKVKKELDILDADPFICAVIQNAYECVVAGQIKDADLDLPLCFFITEPLKGLFQKHKSTGVILQQLKLLKSRFASFCDNALRNWNEPFDTNTEFFDEFRSLGPVALARSLSETAHASYQKLKINSFKRERQALQNLNEISNRLCCSVKECSDAGVLSASELLQLSKELCCLRNFFSMRAVRDGMKYSGSLEETVQQIDSLVNIQHELNGSTPALYSVLQAGKQAAQGDFSLAEKLIKMCSSYSVQSSTSAGKKASPLKLMHPIDDGKLLRRKNEEQISAPSDELVRTAPFSAGVFSDQEPSRNEQMQYGPTTPASIVEENGCLHSRRGFKLRLWTWLLRAQSFCVE</sequence>
<dbReference type="AlphaFoldDB" id="A0A9W9ULF4"/>
<organism evidence="1 2">
    <name type="scientific">Penicillium brevicompactum</name>
    <dbReference type="NCBI Taxonomy" id="5074"/>
    <lineage>
        <taxon>Eukaryota</taxon>
        <taxon>Fungi</taxon>
        <taxon>Dikarya</taxon>
        <taxon>Ascomycota</taxon>
        <taxon>Pezizomycotina</taxon>
        <taxon>Eurotiomycetes</taxon>
        <taxon>Eurotiomycetidae</taxon>
        <taxon>Eurotiales</taxon>
        <taxon>Aspergillaceae</taxon>
        <taxon>Penicillium</taxon>
    </lineage>
</organism>
<reference evidence="1" key="1">
    <citation type="submission" date="2022-12" db="EMBL/GenBank/DDBJ databases">
        <authorList>
            <person name="Petersen C."/>
        </authorList>
    </citation>
    <scope>NUCLEOTIDE SEQUENCE</scope>
    <source>
        <strain evidence="1">IBT 35673</strain>
    </source>
</reference>
<proteinExistence type="predicted"/>